<reference evidence="1 2" key="1">
    <citation type="journal article" date="2012" name="Stand. Genomic Sci.">
        <title>Complete genome sequence of the melanogenic marine bacterium Marinomonas mediterranea type strain (MMB-1(T)).</title>
        <authorList>
            <person name="Lucas-Elio P."/>
            <person name="Goodwin L."/>
            <person name="Woyke T."/>
            <person name="Pitluck S."/>
            <person name="Nolan M."/>
            <person name="Kyrpides N.C."/>
            <person name="Detter J.C."/>
            <person name="Copeland A."/>
            <person name="Teshima H."/>
            <person name="Bruce D."/>
            <person name="Detter C."/>
            <person name="Tapia R."/>
            <person name="Han S."/>
            <person name="Land M.L."/>
            <person name="Ivanova N."/>
            <person name="Mikhailova N."/>
            <person name="Johnston A.W."/>
            <person name="Sanchez-Amat A."/>
        </authorList>
    </citation>
    <scope>NUCLEOTIDE SEQUENCE [LARGE SCALE GENOMIC DNA]</scope>
    <source>
        <strain evidence="2">ATCC 700492 / JCM 21426 / NBRC 103028 / MMB-1</strain>
    </source>
</reference>
<protein>
    <submittedName>
        <fullName evidence="1">Uncharacterized protein</fullName>
    </submittedName>
</protein>
<dbReference type="AlphaFoldDB" id="F2K1D5"/>
<keyword evidence="2" id="KW-1185">Reference proteome</keyword>
<accession>F2K1D5</accession>
<dbReference type="PATRIC" id="fig|717774.3.peg.1867"/>
<proteinExistence type="predicted"/>
<gene>
    <name evidence="1" type="ordered locus">Marme_1810</name>
</gene>
<dbReference type="HOGENOM" id="CLU_2650205_0_0_6"/>
<organism evidence="1 2">
    <name type="scientific">Marinomonas mediterranea (strain ATCC 700492 / JCM 21426 / NBRC 103028 / MMB-1)</name>
    <dbReference type="NCBI Taxonomy" id="717774"/>
    <lineage>
        <taxon>Bacteria</taxon>
        <taxon>Pseudomonadati</taxon>
        <taxon>Pseudomonadota</taxon>
        <taxon>Gammaproteobacteria</taxon>
        <taxon>Oceanospirillales</taxon>
        <taxon>Oceanospirillaceae</taxon>
        <taxon>Marinomonas</taxon>
    </lineage>
</organism>
<name>F2K1D5_MARM1</name>
<evidence type="ECO:0000313" key="1">
    <source>
        <dbReference type="EMBL" id="ADZ91066.1"/>
    </source>
</evidence>
<dbReference type="EMBL" id="CP002583">
    <property type="protein sequence ID" value="ADZ91066.1"/>
    <property type="molecule type" value="Genomic_DNA"/>
</dbReference>
<sequence length="76" mass="9128">MTERQIQRYRNLLLKYLEDETPEKQCYSPELIFQDVLYLMGIAIDEQKYGAAQGFDEFKLLLTEIIKGQNRNKYDF</sequence>
<evidence type="ECO:0000313" key="2">
    <source>
        <dbReference type="Proteomes" id="UP000001062"/>
    </source>
</evidence>
<dbReference type="STRING" id="717774.Marme_1810"/>
<dbReference type="RefSeq" id="WP_013660971.1">
    <property type="nucleotide sequence ID" value="NC_015276.1"/>
</dbReference>
<dbReference type="Proteomes" id="UP000001062">
    <property type="component" value="Chromosome"/>
</dbReference>
<dbReference type="KEGG" id="mme:Marme_1810"/>